<reference evidence="1 2" key="1">
    <citation type="journal article" date="2019" name="Sci. Rep.">
        <title>Orb-weaving spider Araneus ventricosus genome elucidates the spidroin gene catalogue.</title>
        <authorList>
            <person name="Kono N."/>
            <person name="Nakamura H."/>
            <person name="Ohtoshi R."/>
            <person name="Moran D.A.P."/>
            <person name="Shinohara A."/>
            <person name="Yoshida Y."/>
            <person name="Fujiwara M."/>
            <person name="Mori M."/>
            <person name="Tomita M."/>
            <person name="Arakawa K."/>
        </authorList>
    </citation>
    <scope>NUCLEOTIDE SEQUENCE [LARGE SCALE GENOMIC DNA]</scope>
</reference>
<dbReference type="AlphaFoldDB" id="A0A4Y2FGF5"/>
<dbReference type="Pfam" id="PF14223">
    <property type="entry name" value="Retrotran_gag_2"/>
    <property type="match status" value="1"/>
</dbReference>
<proteinExistence type="predicted"/>
<gene>
    <name evidence="1" type="ORF">AVEN_28640_1</name>
</gene>
<evidence type="ECO:0000313" key="2">
    <source>
        <dbReference type="Proteomes" id="UP000499080"/>
    </source>
</evidence>
<accession>A0A4Y2FGF5</accession>
<dbReference type="EMBL" id="BGPR01000931">
    <property type="protein sequence ID" value="GBM40482.1"/>
    <property type="molecule type" value="Genomic_DNA"/>
</dbReference>
<evidence type="ECO:0000313" key="1">
    <source>
        <dbReference type="EMBL" id="GBM40482.1"/>
    </source>
</evidence>
<keyword evidence="2" id="KW-1185">Reference proteome</keyword>
<evidence type="ECO:0008006" key="3">
    <source>
        <dbReference type="Google" id="ProtNLM"/>
    </source>
</evidence>
<organism evidence="1 2">
    <name type="scientific">Araneus ventricosus</name>
    <name type="common">Orbweaver spider</name>
    <name type="synonym">Epeira ventricosa</name>
    <dbReference type="NCBI Taxonomy" id="182803"/>
    <lineage>
        <taxon>Eukaryota</taxon>
        <taxon>Metazoa</taxon>
        <taxon>Ecdysozoa</taxon>
        <taxon>Arthropoda</taxon>
        <taxon>Chelicerata</taxon>
        <taxon>Arachnida</taxon>
        <taxon>Araneae</taxon>
        <taxon>Araneomorphae</taxon>
        <taxon>Entelegynae</taxon>
        <taxon>Araneoidea</taxon>
        <taxon>Araneidae</taxon>
        <taxon>Araneus</taxon>
    </lineage>
</organism>
<sequence>MHSAKRAEAGKELSNGERYVGEAREHLPFKRPCEKTYLLKSLLHLKMETGSDVCDHIRKFFDIIDKLQDLDIVIDEDLTSVMLLYSLPANFETFRVAIESRGELPKLVT</sequence>
<protein>
    <recommendedName>
        <fullName evidence="3">Retrovirus-related Pol polyprotein from transposon TNT 1-94</fullName>
    </recommendedName>
</protein>
<dbReference type="Proteomes" id="UP000499080">
    <property type="component" value="Unassembled WGS sequence"/>
</dbReference>
<comment type="caution">
    <text evidence="1">The sequence shown here is derived from an EMBL/GenBank/DDBJ whole genome shotgun (WGS) entry which is preliminary data.</text>
</comment>
<name>A0A4Y2FGF5_ARAVE</name>
<dbReference type="OrthoDB" id="2783063at2759"/>